<proteinExistence type="predicted"/>
<evidence type="ECO:0000256" key="1">
    <source>
        <dbReference type="SAM" id="MobiDB-lite"/>
    </source>
</evidence>
<accession>A0A0K1EL85</accession>
<name>A0A0K1EL85_CHOCO</name>
<dbReference type="AlphaFoldDB" id="A0A0K1EL85"/>
<evidence type="ECO:0000313" key="2">
    <source>
        <dbReference type="EMBL" id="AKT41378.1"/>
    </source>
</evidence>
<protein>
    <submittedName>
        <fullName evidence="2">Uncharacterized protein</fullName>
    </submittedName>
</protein>
<dbReference type="STRING" id="52.CMC5_055780"/>
<reference evidence="2 3" key="1">
    <citation type="submission" date="2015-07" db="EMBL/GenBank/DDBJ databases">
        <title>Genome analysis of myxobacterium Chondromyces crocatus Cm c5 reveals a high potential for natural compound synthesis and the genetic basis for the loss of fruiting body formation.</title>
        <authorList>
            <person name="Zaburannyi N."/>
            <person name="Bunk B."/>
            <person name="Maier J."/>
            <person name="Overmann J."/>
            <person name="Mueller R."/>
        </authorList>
    </citation>
    <scope>NUCLEOTIDE SEQUENCE [LARGE SCALE GENOMIC DNA]</scope>
    <source>
        <strain evidence="2 3">Cm c5</strain>
    </source>
</reference>
<dbReference type="EMBL" id="CP012159">
    <property type="protein sequence ID" value="AKT41378.1"/>
    <property type="molecule type" value="Genomic_DNA"/>
</dbReference>
<evidence type="ECO:0000313" key="3">
    <source>
        <dbReference type="Proteomes" id="UP000067626"/>
    </source>
</evidence>
<dbReference type="Proteomes" id="UP000067626">
    <property type="component" value="Chromosome"/>
</dbReference>
<organism evidence="2 3">
    <name type="scientific">Chondromyces crocatus</name>
    <dbReference type="NCBI Taxonomy" id="52"/>
    <lineage>
        <taxon>Bacteria</taxon>
        <taxon>Pseudomonadati</taxon>
        <taxon>Myxococcota</taxon>
        <taxon>Polyangia</taxon>
        <taxon>Polyangiales</taxon>
        <taxon>Polyangiaceae</taxon>
        <taxon>Chondromyces</taxon>
    </lineage>
</organism>
<keyword evidence="3" id="KW-1185">Reference proteome</keyword>
<feature type="region of interest" description="Disordered" evidence="1">
    <location>
        <begin position="1"/>
        <end position="32"/>
    </location>
</feature>
<sequence>MHLVATNAPGTAMTTHIPFRRAQGIPYRTKSR</sequence>
<gene>
    <name evidence="2" type="ORF">CMC5_055780</name>
</gene>
<dbReference type="KEGG" id="ccro:CMC5_055780"/>